<keyword evidence="10" id="KW-1185">Reference proteome</keyword>
<evidence type="ECO:0000256" key="6">
    <source>
        <dbReference type="RuleBase" id="RU003557"/>
    </source>
</evidence>
<dbReference type="NCBIfam" id="TIGR01930">
    <property type="entry name" value="AcCoA-C-Actrans"/>
    <property type="match status" value="1"/>
</dbReference>
<dbReference type="InterPro" id="IPR002155">
    <property type="entry name" value="Thiolase"/>
</dbReference>
<feature type="active site" description="Proton acceptor" evidence="5">
    <location>
        <position position="334"/>
    </location>
</feature>
<reference evidence="9" key="2">
    <citation type="submission" date="2023-05" db="EMBL/GenBank/DDBJ databases">
        <authorList>
            <person name="Fouks B."/>
        </authorList>
    </citation>
    <scope>NUCLEOTIDE SEQUENCE</scope>
    <source>
        <strain evidence="9">Stay&amp;Tobe</strain>
        <tissue evidence="9">Testes</tissue>
    </source>
</reference>
<dbReference type="GO" id="GO:0003988">
    <property type="term" value="F:acetyl-CoA C-acyltransferase activity"/>
    <property type="evidence" value="ECO:0007669"/>
    <property type="project" value="UniProtKB-ARBA"/>
</dbReference>
<proteinExistence type="inferred from homology"/>
<feature type="non-terminal residue" evidence="9">
    <location>
        <position position="1"/>
    </location>
</feature>
<feature type="domain" description="Thiolase C-terminal" evidence="8">
    <location>
        <begin position="256"/>
        <end position="377"/>
    </location>
</feature>
<evidence type="ECO:0000256" key="1">
    <source>
        <dbReference type="ARBA" id="ARBA00005189"/>
    </source>
</evidence>
<protein>
    <recommendedName>
        <fullName evidence="11">Acetyl-CoA acetyltransferase, cytosolic</fullName>
    </recommendedName>
</protein>
<evidence type="ECO:0000313" key="10">
    <source>
        <dbReference type="Proteomes" id="UP001233999"/>
    </source>
</evidence>
<comment type="similarity">
    <text evidence="2 6">Belongs to the thiolase-like superfamily. Thiolase family.</text>
</comment>
<dbReference type="InterPro" id="IPR020617">
    <property type="entry name" value="Thiolase_C"/>
</dbReference>
<evidence type="ECO:0008006" key="11">
    <source>
        <dbReference type="Google" id="ProtNLM"/>
    </source>
</evidence>
<accession>A0AAD8AA42</accession>
<dbReference type="PANTHER" id="PTHR18919">
    <property type="entry name" value="ACETYL-COA C-ACYLTRANSFERASE"/>
    <property type="match status" value="1"/>
</dbReference>
<dbReference type="InterPro" id="IPR016039">
    <property type="entry name" value="Thiolase-like"/>
</dbReference>
<evidence type="ECO:0000259" key="8">
    <source>
        <dbReference type="Pfam" id="PF02803"/>
    </source>
</evidence>
<dbReference type="Proteomes" id="UP001233999">
    <property type="component" value="Unassembled WGS sequence"/>
</dbReference>
<feature type="active site" description="Acyl-thioester intermediate" evidence="5">
    <location>
        <position position="75"/>
    </location>
</feature>
<dbReference type="InterPro" id="IPR020615">
    <property type="entry name" value="Thiolase_acyl_enz_int_AS"/>
</dbReference>
<evidence type="ECO:0000256" key="5">
    <source>
        <dbReference type="PIRSR" id="PIRSR000429-1"/>
    </source>
</evidence>
<keyword evidence="4 6" id="KW-0012">Acyltransferase</keyword>
<evidence type="ECO:0000259" key="7">
    <source>
        <dbReference type="Pfam" id="PF00108"/>
    </source>
</evidence>
<dbReference type="CDD" id="cd00751">
    <property type="entry name" value="thiolase"/>
    <property type="match status" value="1"/>
</dbReference>
<comment type="pathway">
    <text evidence="1">Lipid metabolism.</text>
</comment>
<dbReference type="Gene3D" id="3.40.47.10">
    <property type="match status" value="2"/>
</dbReference>
<dbReference type="FunFam" id="3.40.47.10:FF:000010">
    <property type="entry name" value="Acetyl-CoA acetyltransferase (Thiolase)"/>
    <property type="match status" value="1"/>
</dbReference>
<dbReference type="Pfam" id="PF02803">
    <property type="entry name" value="Thiolase_C"/>
    <property type="match status" value="1"/>
</dbReference>
<organism evidence="9 10">
    <name type="scientific">Diploptera punctata</name>
    <name type="common">Pacific beetle cockroach</name>
    <dbReference type="NCBI Taxonomy" id="6984"/>
    <lineage>
        <taxon>Eukaryota</taxon>
        <taxon>Metazoa</taxon>
        <taxon>Ecdysozoa</taxon>
        <taxon>Arthropoda</taxon>
        <taxon>Hexapoda</taxon>
        <taxon>Insecta</taxon>
        <taxon>Pterygota</taxon>
        <taxon>Neoptera</taxon>
        <taxon>Polyneoptera</taxon>
        <taxon>Dictyoptera</taxon>
        <taxon>Blattodea</taxon>
        <taxon>Blaberoidea</taxon>
        <taxon>Blaberidae</taxon>
        <taxon>Diplopterinae</taxon>
        <taxon>Diploptera</taxon>
    </lineage>
</organism>
<dbReference type="PROSITE" id="PS00737">
    <property type="entry name" value="THIOLASE_2"/>
    <property type="match status" value="1"/>
</dbReference>
<dbReference type="PIRSF" id="PIRSF000429">
    <property type="entry name" value="Ac-CoA_Ac_transf"/>
    <property type="match status" value="1"/>
</dbReference>
<evidence type="ECO:0000313" key="9">
    <source>
        <dbReference type="EMBL" id="KAJ9595252.1"/>
    </source>
</evidence>
<dbReference type="PANTHER" id="PTHR18919:SF107">
    <property type="entry name" value="ACETYL-COA ACETYLTRANSFERASE, CYTOSOLIC"/>
    <property type="match status" value="1"/>
</dbReference>
<evidence type="ECO:0000256" key="3">
    <source>
        <dbReference type="ARBA" id="ARBA00022679"/>
    </source>
</evidence>
<sequence length="378" mass="39978">VYNGSLSTFKAHELGSLVIKEALARAKVEPHEVSEVIMGQSSLLTIGRGQNTARQASIGAGIPIEVPAFLINMLCGTGIKTVHLGTQSIKNNDADIVVCGGQEVMSQAQHTILLRKGINGHQQLTDSMVHDVLTDAFVGVHMGNTAENVAVKYGISREEQDKFSVESQHRTEKAQKEGMFEKEILPITVKVKNGTVVVDKDEPPRSGTSLEVLQKLKPAFQKENGTVTAGNSSTYGDAAAAVVLMAGDVVKERGITPIARVVAFAQVGIEPAYMGMGPVPAVRAVLKKAGWKKEEVDLFEFNEAFAAQSVAVLKELDIEANKVNIFGGAVALGHPIAASGTRILVTLLYALEQTGGKRGVAALCVGGGMGVAICVERT</sequence>
<comment type="caution">
    <text evidence="9">The sequence shown here is derived from an EMBL/GenBank/DDBJ whole genome shotgun (WGS) entry which is preliminary data.</text>
</comment>
<dbReference type="SUPFAM" id="SSF53901">
    <property type="entry name" value="Thiolase-like"/>
    <property type="match status" value="2"/>
</dbReference>
<dbReference type="PROSITE" id="PS00099">
    <property type="entry name" value="THIOLASE_3"/>
    <property type="match status" value="1"/>
</dbReference>
<feature type="domain" description="Thiolase N-terminal" evidence="7">
    <location>
        <begin position="2"/>
        <end position="246"/>
    </location>
</feature>
<name>A0AAD8AA42_DIPPU</name>
<dbReference type="AlphaFoldDB" id="A0AAD8AA42"/>
<feature type="active site" description="Proton acceptor" evidence="5">
    <location>
        <position position="364"/>
    </location>
</feature>
<evidence type="ECO:0000256" key="2">
    <source>
        <dbReference type="ARBA" id="ARBA00010982"/>
    </source>
</evidence>
<reference evidence="9" key="1">
    <citation type="journal article" date="2023" name="IScience">
        <title>Live-bearing cockroach genome reveals convergent evolutionary mechanisms linked to viviparity in insects and beyond.</title>
        <authorList>
            <person name="Fouks B."/>
            <person name="Harrison M.C."/>
            <person name="Mikhailova A.A."/>
            <person name="Marchal E."/>
            <person name="English S."/>
            <person name="Carruthers M."/>
            <person name="Jennings E.C."/>
            <person name="Chiamaka E.L."/>
            <person name="Frigard R.A."/>
            <person name="Pippel M."/>
            <person name="Attardo G.M."/>
            <person name="Benoit J.B."/>
            <person name="Bornberg-Bauer E."/>
            <person name="Tobe S.S."/>
        </authorList>
    </citation>
    <scope>NUCLEOTIDE SEQUENCE</scope>
    <source>
        <strain evidence="9">Stay&amp;Tobe</strain>
    </source>
</reference>
<evidence type="ECO:0000256" key="4">
    <source>
        <dbReference type="ARBA" id="ARBA00023315"/>
    </source>
</evidence>
<dbReference type="EMBL" id="JASPKZ010002677">
    <property type="protein sequence ID" value="KAJ9595252.1"/>
    <property type="molecule type" value="Genomic_DNA"/>
</dbReference>
<dbReference type="InterPro" id="IPR020616">
    <property type="entry name" value="Thiolase_N"/>
</dbReference>
<dbReference type="InterPro" id="IPR020613">
    <property type="entry name" value="Thiolase_CS"/>
</dbReference>
<gene>
    <name evidence="9" type="ORF">L9F63_013440</name>
</gene>
<dbReference type="Pfam" id="PF00108">
    <property type="entry name" value="Thiolase_N"/>
    <property type="match status" value="1"/>
</dbReference>
<dbReference type="InterPro" id="IPR020610">
    <property type="entry name" value="Thiolase_AS"/>
</dbReference>
<keyword evidence="3 6" id="KW-0808">Transferase</keyword>
<dbReference type="PROSITE" id="PS00098">
    <property type="entry name" value="THIOLASE_1"/>
    <property type="match status" value="1"/>
</dbReference>